<keyword evidence="4" id="KW-1185">Reference proteome</keyword>
<gene>
    <name evidence="1" type="ORF">HINF_LOCUS1239</name>
    <name evidence="2" type="ORF">HINF_LOCUS1241</name>
    <name evidence="3" type="ORF">HINF_LOCUS1243</name>
</gene>
<comment type="caution">
    <text evidence="3">The sequence shown here is derived from an EMBL/GenBank/DDBJ whole genome shotgun (WGS) entry which is preliminary data.</text>
</comment>
<evidence type="ECO:0000313" key="3">
    <source>
        <dbReference type="EMBL" id="CAL5971303.1"/>
    </source>
</evidence>
<proteinExistence type="predicted"/>
<evidence type="ECO:0000313" key="4">
    <source>
        <dbReference type="Proteomes" id="UP001642409"/>
    </source>
</evidence>
<dbReference type="EMBL" id="CAXDID020000002">
    <property type="protein sequence ID" value="CAL5971299.1"/>
    <property type="molecule type" value="Genomic_DNA"/>
</dbReference>
<dbReference type="EMBL" id="CAXDID020000002">
    <property type="protein sequence ID" value="CAL5971301.1"/>
    <property type="molecule type" value="Genomic_DNA"/>
</dbReference>
<evidence type="ECO:0000313" key="2">
    <source>
        <dbReference type="EMBL" id="CAL5971301.1"/>
    </source>
</evidence>
<evidence type="ECO:0000313" key="1">
    <source>
        <dbReference type="EMBL" id="CAL5971299.1"/>
    </source>
</evidence>
<name>A0ABP1GGT7_9EUKA</name>
<organism evidence="3 4">
    <name type="scientific">Hexamita inflata</name>
    <dbReference type="NCBI Taxonomy" id="28002"/>
    <lineage>
        <taxon>Eukaryota</taxon>
        <taxon>Metamonada</taxon>
        <taxon>Diplomonadida</taxon>
        <taxon>Hexamitidae</taxon>
        <taxon>Hexamitinae</taxon>
        <taxon>Hexamita</taxon>
    </lineage>
</organism>
<reference evidence="3 4" key="1">
    <citation type="submission" date="2024-07" db="EMBL/GenBank/DDBJ databases">
        <authorList>
            <person name="Akdeniz Z."/>
        </authorList>
    </citation>
    <scope>NUCLEOTIDE SEQUENCE [LARGE SCALE GENOMIC DNA]</scope>
</reference>
<dbReference type="Proteomes" id="UP001642409">
    <property type="component" value="Unassembled WGS sequence"/>
</dbReference>
<dbReference type="EMBL" id="CAXDID020000002">
    <property type="protein sequence ID" value="CAL5971303.1"/>
    <property type="molecule type" value="Genomic_DNA"/>
</dbReference>
<accession>A0ABP1GGT7</accession>
<protein>
    <submittedName>
        <fullName evidence="3">Hypothetical_protein</fullName>
    </submittedName>
</protein>
<sequence length="121" mass="13933">MQNPKRINCQKPLAKINIKPPLKKPKLITNCGVFDIKECSDEPTLIPIQHQLQDGQQQKCYADHDMSYELLWDLESRSCVKMKSTTKNNSINYIEEIVIQIFDESSESAFDMLKLFADIGI</sequence>